<reference evidence="3 4" key="1">
    <citation type="submission" date="2024-02" db="EMBL/GenBank/DDBJ databases">
        <title>Full genome sequence of Nocardioides kribbensis.</title>
        <authorList>
            <person name="Poletto B.L."/>
            <person name="Silva G."/>
            <person name="Galante D."/>
            <person name="Campos K.R."/>
            <person name="Santos M.B.N."/>
            <person name="Sacchi C.T."/>
        </authorList>
    </citation>
    <scope>NUCLEOTIDE SEQUENCE [LARGE SCALE GENOMIC DNA]</scope>
    <source>
        <strain evidence="3 4">O4R</strain>
    </source>
</reference>
<feature type="transmembrane region" description="Helical" evidence="2">
    <location>
        <begin position="25"/>
        <end position="47"/>
    </location>
</feature>
<keyword evidence="2" id="KW-0812">Transmembrane</keyword>
<dbReference type="RefSeq" id="WP_349499572.1">
    <property type="nucleotide sequence ID" value="NZ_JBEFCW010000404.1"/>
</dbReference>
<feature type="region of interest" description="Disordered" evidence="1">
    <location>
        <begin position="1"/>
        <end position="22"/>
    </location>
</feature>
<name>A0ABV1P0A2_9ACTN</name>
<organism evidence="3 4">
    <name type="scientific">Nocardioides kribbensis</name>
    <dbReference type="NCBI Taxonomy" id="305517"/>
    <lineage>
        <taxon>Bacteria</taxon>
        <taxon>Bacillati</taxon>
        <taxon>Actinomycetota</taxon>
        <taxon>Actinomycetes</taxon>
        <taxon>Propionibacteriales</taxon>
        <taxon>Nocardioidaceae</taxon>
        <taxon>Nocardioides</taxon>
    </lineage>
</organism>
<feature type="compositionally biased region" description="Basic and acidic residues" evidence="1">
    <location>
        <begin position="1"/>
        <end position="12"/>
    </location>
</feature>
<keyword evidence="2" id="KW-0472">Membrane</keyword>
<dbReference type="EMBL" id="JBEGDP010000014">
    <property type="protein sequence ID" value="MEQ7848158.1"/>
    <property type="molecule type" value="Genomic_DNA"/>
</dbReference>
<accession>A0ABV1P0A2</accession>
<proteinExistence type="predicted"/>
<evidence type="ECO:0000313" key="4">
    <source>
        <dbReference type="Proteomes" id="UP001482520"/>
    </source>
</evidence>
<sequence>MPSDRPDDRPDGPSRPAPGVQGSRTLGYVVPGALAVPVLLVAAVLVLPLLADVGAVGLVVCVALSAFLARRS</sequence>
<evidence type="ECO:0000313" key="3">
    <source>
        <dbReference type="EMBL" id="MEQ7848158.1"/>
    </source>
</evidence>
<evidence type="ECO:0000256" key="1">
    <source>
        <dbReference type="SAM" id="MobiDB-lite"/>
    </source>
</evidence>
<gene>
    <name evidence="3" type="ORF">V6R90_12810</name>
</gene>
<dbReference type="Proteomes" id="UP001482520">
    <property type="component" value="Unassembled WGS sequence"/>
</dbReference>
<keyword evidence="2" id="KW-1133">Transmembrane helix</keyword>
<keyword evidence="4" id="KW-1185">Reference proteome</keyword>
<protein>
    <submittedName>
        <fullName evidence="3">Uncharacterized protein</fullName>
    </submittedName>
</protein>
<feature type="transmembrane region" description="Helical" evidence="2">
    <location>
        <begin position="53"/>
        <end position="69"/>
    </location>
</feature>
<evidence type="ECO:0000256" key="2">
    <source>
        <dbReference type="SAM" id="Phobius"/>
    </source>
</evidence>
<comment type="caution">
    <text evidence="3">The sequence shown here is derived from an EMBL/GenBank/DDBJ whole genome shotgun (WGS) entry which is preliminary data.</text>
</comment>